<dbReference type="AlphaFoldDB" id="A0ABD5MMR9"/>
<evidence type="ECO:0000313" key="3">
    <source>
        <dbReference type="Proteomes" id="UP001589595"/>
    </source>
</evidence>
<dbReference type="Pfam" id="PF13474">
    <property type="entry name" value="SnoaL_3"/>
    <property type="match status" value="1"/>
</dbReference>
<dbReference type="InterPro" id="IPR037401">
    <property type="entry name" value="SnoaL-like"/>
</dbReference>
<sequence length="130" mass="14221">MTPEETVRAYYDALRAGEALAPFFVESPATVKVGISERLVGYAEIAKGLREQSRTTEDWTVESNDLDIVERDAVAAVSDAVSLSWYDAEAFAERSFETRWSGTLVPTDDGWAFAGLHVSAPTDLDSGVDR</sequence>
<reference evidence="2" key="1">
    <citation type="submission" date="2024-09" db="EMBL/GenBank/DDBJ databases">
        <authorList>
            <person name="Sun Q."/>
        </authorList>
    </citation>
    <scope>NUCLEOTIDE SEQUENCE [LARGE SCALE GENOMIC DNA]</scope>
    <source>
        <strain evidence="2">JCM 31273</strain>
    </source>
</reference>
<keyword evidence="3" id="KW-1185">Reference proteome</keyword>
<dbReference type="GeneID" id="67209526"/>
<feature type="domain" description="SnoaL-like" evidence="1">
    <location>
        <begin position="5"/>
        <end position="122"/>
    </location>
</feature>
<dbReference type="SUPFAM" id="SSF54427">
    <property type="entry name" value="NTF2-like"/>
    <property type="match status" value="1"/>
</dbReference>
<dbReference type="Gene3D" id="3.10.450.50">
    <property type="match status" value="1"/>
</dbReference>
<evidence type="ECO:0000259" key="1">
    <source>
        <dbReference type="Pfam" id="PF13474"/>
    </source>
</evidence>
<comment type="caution">
    <text evidence="2">The sequence shown here is derived from an EMBL/GenBank/DDBJ whole genome shotgun (WGS) entry which is preliminary data.</text>
</comment>
<accession>A0ABD5MMR9</accession>
<dbReference type="RefSeq" id="WP_222922283.1">
    <property type="nucleotide sequence ID" value="NZ_CP082286.1"/>
</dbReference>
<protein>
    <submittedName>
        <fullName evidence="2">Nuclear transport factor 2 family protein</fullName>
    </submittedName>
</protein>
<dbReference type="Proteomes" id="UP001589595">
    <property type="component" value="Unassembled WGS sequence"/>
</dbReference>
<dbReference type="EMBL" id="JBHMAJ010000001">
    <property type="protein sequence ID" value="MFB9823232.1"/>
    <property type="molecule type" value="Genomic_DNA"/>
</dbReference>
<dbReference type="InterPro" id="IPR032710">
    <property type="entry name" value="NTF2-like_dom_sf"/>
</dbReference>
<name>A0ABD5MMR9_9EURY</name>
<organism evidence="2 3">
    <name type="scientific">Halobaculum roseum</name>
    <dbReference type="NCBI Taxonomy" id="2175149"/>
    <lineage>
        <taxon>Archaea</taxon>
        <taxon>Methanobacteriati</taxon>
        <taxon>Methanobacteriota</taxon>
        <taxon>Stenosarchaea group</taxon>
        <taxon>Halobacteria</taxon>
        <taxon>Halobacteriales</taxon>
        <taxon>Haloferacaceae</taxon>
        <taxon>Halobaculum</taxon>
    </lineage>
</organism>
<evidence type="ECO:0000313" key="2">
    <source>
        <dbReference type="EMBL" id="MFB9823232.1"/>
    </source>
</evidence>
<proteinExistence type="predicted"/>
<gene>
    <name evidence="2" type="ORF">ACFFOL_03395</name>
</gene>